<dbReference type="Pfam" id="PF03706">
    <property type="entry name" value="LPG_synthase_TM"/>
    <property type="match status" value="1"/>
</dbReference>
<dbReference type="NCBIfam" id="TIGR00374">
    <property type="entry name" value="flippase-like domain"/>
    <property type="match status" value="1"/>
</dbReference>
<dbReference type="AlphaFoldDB" id="A0A172T2J1"/>
<feature type="transmembrane region" description="Helical" evidence="6">
    <location>
        <begin position="40"/>
        <end position="61"/>
    </location>
</feature>
<accession>A0A172T2J1</accession>
<organism evidence="7 8">
    <name type="scientific">Fervidobacterium pennivorans</name>
    <dbReference type="NCBI Taxonomy" id="93466"/>
    <lineage>
        <taxon>Bacteria</taxon>
        <taxon>Thermotogati</taxon>
        <taxon>Thermotogota</taxon>
        <taxon>Thermotogae</taxon>
        <taxon>Thermotogales</taxon>
        <taxon>Fervidobacteriaceae</taxon>
        <taxon>Fervidobacterium</taxon>
    </lineage>
</organism>
<comment type="subcellular location">
    <subcellularLocation>
        <location evidence="1">Cell membrane</location>
        <topology evidence="1">Multi-pass membrane protein</topology>
    </subcellularLocation>
</comment>
<keyword evidence="3 6" id="KW-0812">Transmembrane</keyword>
<dbReference type="EMBL" id="CP011393">
    <property type="protein sequence ID" value="ANE41176.1"/>
    <property type="molecule type" value="Genomic_DNA"/>
</dbReference>
<evidence type="ECO:0000256" key="5">
    <source>
        <dbReference type="ARBA" id="ARBA00023136"/>
    </source>
</evidence>
<dbReference type="PANTHER" id="PTHR37693">
    <property type="entry name" value="PHOSPHATIDYLGLYCEROL LYSYLTRANSFERASE"/>
    <property type="match status" value="1"/>
</dbReference>
<feature type="transmembrane region" description="Helical" evidence="6">
    <location>
        <begin position="151"/>
        <end position="174"/>
    </location>
</feature>
<gene>
    <name evidence="7" type="ORF">JM64_03615</name>
</gene>
<dbReference type="GO" id="GO:0005886">
    <property type="term" value="C:plasma membrane"/>
    <property type="evidence" value="ECO:0007669"/>
    <property type="project" value="UniProtKB-SubCell"/>
</dbReference>
<feature type="transmembrane region" description="Helical" evidence="6">
    <location>
        <begin position="305"/>
        <end position="324"/>
    </location>
</feature>
<reference evidence="7 8" key="1">
    <citation type="submission" date="2014-08" db="EMBL/GenBank/DDBJ databases">
        <title>Fervidobacterium pennivorans DYC genome.</title>
        <authorList>
            <person name="Wushke S."/>
        </authorList>
    </citation>
    <scope>NUCLEOTIDE SEQUENCE [LARGE SCALE GENOMIC DNA]</scope>
    <source>
        <strain evidence="7 8">DYC</strain>
    </source>
</reference>
<dbReference type="PATRIC" id="fig|93466.3.peg.779"/>
<keyword evidence="4 6" id="KW-1133">Transmembrane helix</keyword>
<feature type="transmembrane region" description="Helical" evidence="6">
    <location>
        <begin position="125"/>
        <end position="144"/>
    </location>
</feature>
<evidence type="ECO:0000256" key="1">
    <source>
        <dbReference type="ARBA" id="ARBA00004651"/>
    </source>
</evidence>
<protein>
    <recommendedName>
        <fullName evidence="9">Flippase-like domain-containing protein</fullName>
    </recommendedName>
</protein>
<evidence type="ECO:0000256" key="3">
    <source>
        <dbReference type="ARBA" id="ARBA00022692"/>
    </source>
</evidence>
<evidence type="ECO:0000256" key="4">
    <source>
        <dbReference type="ARBA" id="ARBA00022989"/>
    </source>
</evidence>
<dbReference type="OrthoDB" id="9810654at2"/>
<sequence length="354" mass="40275">MDVKKILKNVLIALVIGLAIVNIIGIFFAKQDPISALKNYPFKAIVVLILLMASDYSSQAIRTMIIVRSLGYKITFFQSLENFFLTVFFSLVTPMSIGGQPFQIYHLTKLGIPSHEATNISLTRMFESVFITFTIDIMMLKIILRVLKGTLGLSLIMVGFFVTFGITIAGLLTFTNRDLLFAIFKFFSRVTKSKKLEERERKALEWLDMMTKSTRELFRKNYWTLIVDFILGILTSLIPSFMIKYAIEAVSARNVPLYVVWGVVNMLNTIVFYIPTPGSSGGVEGFYQLVFSHIYEPKAVMTGVFVFRLVTYYLIVLLGILLMWKFAGFREEVSHVDGIEQENEQAQSTVDDNK</sequence>
<dbReference type="InterPro" id="IPR022791">
    <property type="entry name" value="L-PG_synthase/AglD"/>
</dbReference>
<dbReference type="Proteomes" id="UP000077096">
    <property type="component" value="Chromosome"/>
</dbReference>
<dbReference type="PANTHER" id="PTHR37693:SF1">
    <property type="entry name" value="INTEGRAL MEMBRANE PROTEIN"/>
    <property type="match status" value="1"/>
</dbReference>
<proteinExistence type="predicted"/>
<evidence type="ECO:0000256" key="2">
    <source>
        <dbReference type="ARBA" id="ARBA00022475"/>
    </source>
</evidence>
<dbReference type="KEGG" id="fng:JM64_03615"/>
<feature type="transmembrane region" description="Helical" evidence="6">
    <location>
        <begin position="255"/>
        <end position="274"/>
    </location>
</feature>
<evidence type="ECO:0000313" key="8">
    <source>
        <dbReference type="Proteomes" id="UP000077096"/>
    </source>
</evidence>
<feature type="transmembrane region" description="Helical" evidence="6">
    <location>
        <begin position="222"/>
        <end position="243"/>
    </location>
</feature>
<feature type="transmembrane region" description="Helical" evidence="6">
    <location>
        <begin position="82"/>
        <end position="105"/>
    </location>
</feature>
<evidence type="ECO:0000256" key="6">
    <source>
        <dbReference type="SAM" id="Phobius"/>
    </source>
</evidence>
<keyword evidence="5 6" id="KW-0472">Membrane</keyword>
<name>A0A172T2J1_FERPE</name>
<feature type="transmembrane region" description="Helical" evidence="6">
    <location>
        <begin position="7"/>
        <end position="28"/>
    </location>
</feature>
<evidence type="ECO:0000313" key="7">
    <source>
        <dbReference type="EMBL" id="ANE41176.1"/>
    </source>
</evidence>
<keyword evidence="2" id="KW-1003">Cell membrane</keyword>
<evidence type="ECO:0008006" key="9">
    <source>
        <dbReference type="Google" id="ProtNLM"/>
    </source>
</evidence>